<dbReference type="GO" id="GO:0031901">
    <property type="term" value="C:early endosome membrane"/>
    <property type="evidence" value="ECO:0007669"/>
    <property type="project" value="UniProtKB-SubCell"/>
</dbReference>
<evidence type="ECO:0000256" key="17">
    <source>
        <dbReference type="ARBA" id="ARBA00023242"/>
    </source>
</evidence>
<dbReference type="OrthoDB" id="8898770at2759"/>
<accession>Q4TEB4</accession>
<evidence type="ECO:0000256" key="13">
    <source>
        <dbReference type="ARBA" id="ARBA00022801"/>
    </source>
</evidence>
<dbReference type="InterPro" id="IPR000008">
    <property type="entry name" value="C2_dom"/>
</dbReference>
<evidence type="ECO:0000256" key="25">
    <source>
        <dbReference type="SAM" id="MobiDB-lite"/>
    </source>
</evidence>
<dbReference type="SUPFAM" id="SSF49562">
    <property type="entry name" value="C2 domain (Calcium/lipid-binding domain, CaLB)"/>
    <property type="match status" value="1"/>
</dbReference>
<evidence type="ECO:0000256" key="11">
    <source>
        <dbReference type="ARBA" id="ARBA00022553"/>
    </source>
</evidence>
<feature type="non-terminal residue" evidence="27">
    <location>
        <position position="290"/>
    </location>
</feature>
<keyword evidence="17" id="KW-0539">Nucleus</keyword>
<dbReference type="PANTHER" id="PTHR12187">
    <property type="entry name" value="AGAP000124-PA"/>
    <property type="match status" value="1"/>
</dbReference>
<dbReference type="GO" id="GO:0044281">
    <property type="term" value="P:small molecule metabolic process"/>
    <property type="evidence" value="ECO:0007669"/>
    <property type="project" value="UniProtKB-ARBA"/>
</dbReference>
<dbReference type="PANTHER" id="PTHR12187:SF12">
    <property type="entry name" value="PHOSPHATIDYLINOSITOL-3,4-BISPHOSPHATE 4-PHOSPHATASE"/>
    <property type="match status" value="1"/>
</dbReference>
<dbReference type="GO" id="GO:0005886">
    <property type="term" value="C:plasma membrane"/>
    <property type="evidence" value="ECO:0007669"/>
    <property type="project" value="UniProtKB-SubCell"/>
</dbReference>
<reference evidence="27" key="1">
    <citation type="journal article" date="2004" name="Nature">
        <title>Genome duplication in the teleost fish Tetraodon nigroviridis reveals the early vertebrate proto-karyotype.</title>
        <authorList>
            <person name="Jaillon O."/>
            <person name="Aury J.-M."/>
            <person name="Brunet F."/>
            <person name="Petit J.-L."/>
            <person name="Stange-Thomann N."/>
            <person name="Mauceli E."/>
            <person name="Bouneau L."/>
            <person name="Fischer C."/>
            <person name="Ozouf-Costaz C."/>
            <person name="Bernot A."/>
            <person name="Nicaud S."/>
            <person name="Jaffe D."/>
            <person name="Fisher S."/>
            <person name="Lutfalla G."/>
            <person name="Dossat C."/>
            <person name="Segurens B."/>
            <person name="Dasilva C."/>
            <person name="Salanoubat M."/>
            <person name="Levy M."/>
            <person name="Boudet N."/>
            <person name="Castellano S."/>
            <person name="Anthouard V."/>
            <person name="Jubin C."/>
            <person name="Castelli V."/>
            <person name="Katinka M."/>
            <person name="Vacherie B."/>
            <person name="Biemont C."/>
            <person name="Skalli Z."/>
            <person name="Cattolico L."/>
            <person name="Poulain J."/>
            <person name="De Berardinis V."/>
            <person name="Cruaud C."/>
            <person name="Duprat S."/>
            <person name="Brottier P."/>
            <person name="Coutanceau J.-P."/>
            <person name="Gouzy J."/>
            <person name="Parra G."/>
            <person name="Lardier G."/>
            <person name="Chapple C."/>
            <person name="McKernan K.J."/>
            <person name="McEwan P."/>
            <person name="Bosak S."/>
            <person name="Kellis M."/>
            <person name="Volff J.-N."/>
            <person name="Guigo R."/>
            <person name="Zody M.C."/>
            <person name="Mesirov J."/>
            <person name="Lindblad-Toh K."/>
            <person name="Birren B."/>
            <person name="Nusbaum C."/>
            <person name="Kahn D."/>
            <person name="Robinson-Rechavi M."/>
            <person name="Laudet V."/>
            <person name="Schachter V."/>
            <person name="Quetier F."/>
            <person name="Saurin W."/>
            <person name="Scarpelli C."/>
            <person name="Wincker P."/>
            <person name="Lander E.S."/>
            <person name="Weissenbach J."/>
            <person name="Roest Crollius H."/>
        </authorList>
    </citation>
    <scope>NUCLEOTIDE SEQUENCE [LARGE SCALE GENOMIC DNA]</scope>
</reference>
<comment type="subunit">
    <text evidence="21">Interacts with INPP5F.</text>
</comment>
<evidence type="ECO:0000256" key="1">
    <source>
        <dbReference type="ARBA" id="ARBA00004123"/>
    </source>
</evidence>
<sequence>QLIAPALDRKPSSFVAVSCTTPPQAFWTKHAQTEIMEATSNPIYLSSIAFFQDSMITQQTQVKLSVYDVKDRSQGTMYMLGSSMFSVKELLQDKHHRLHLTLRSAENEHVGNITVIAWQVEEKREQRAPVPRLQRGDTVNGRRSEASCHEHTASPPRTGTTTDPGADGRERAVPARAAAVCQAAAGGRCCQVTPQRYLLPQSQVCSSNAFVCRVCELEELGELSPCWENLRRQIITQYQTIILTYQETISDLHEYKGPSFKSSTLKAERKLEFIPTNLHVQRMRVQGESG</sequence>
<dbReference type="FunFam" id="2.60.40.150:FF:000038">
    <property type="entry name" value="Type I inositol 3,4-bisphosphate 4-phosphatase"/>
    <property type="match status" value="1"/>
</dbReference>
<dbReference type="Gene3D" id="2.60.40.150">
    <property type="entry name" value="C2 domain"/>
    <property type="match status" value="1"/>
</dbReference>
<dbReference type="GO" id="GO:0055038">
    <property type="term" value="C:recycling endosome membrane"/>
    <property type="evidence" value="ECO:0007669"/>
    <property type="project" value="UniProtKB-SubCell"/>
</dbReference>
<evidence type="ECO:0000313" key="27">
    <source>
        <dbReference type="EMBL" id="CAF88768.1"/>
    </source>
</evidence>
<evidence type="ECO:0000256" key="5">
    <source>
        <dbReference type="ARBA" id="ARBA00004565"/>
    </source>
</evidence>
<comment type="catalytic activity">
    <reaction evidence="20">
        <text>1D-myo-inositol 1,3,4-trisphosphate + H2O = 1D-myo-inositol 1,3-bisphosphate + phosphate</text>
        <dbReference type="Rhea" id="RHEA:43392"/>
        <dbReference type="ChEBI" id="CHEBI:15377"/>
        <dbReference type="ChEBI" id="CHEBI:43474"/>
        <dbReference type="ChEBI" id="CHEBI:58414"/>
        <dbReference type="ChEBI" id="CHEBI:83242"/>
    </reaction>
    <physiologicalReaction direction="left-to-right" evidence="20">
        <dbReference type="Rhea" id="RHEA:43393"/>
    </physiologicalReaction>
</comment>
<evidence type="ECO:0000256" key="6">
    <source>
        <dbReference type="ARBA" id="ARBA00004847"/>
    </source>
</evidence>
<feature type="region of interest" description="Disordered" evidence="25">
    <location>
        <begin position="126"/>
        <end position="169"/>
    </location>
</feature>
<evidence type="ECO:0000256" key="16">
    <source>
        <dbReference type="ARBA" id="ARBA00023136"/>
    </source>
</evidence>
<evidence type="ECO:0000256" key="22">
    <source>
        <dbReference type="ARBA" id="ARBA00074640"/>
    </source>
</evidence>
<comment type="subcellular location">
    <subcellularLocation>
        <location evidence="3">Cell membrane</location>
    </subcellularLocation>
    <subcellularLocation>
        <location evidence="4">Cytoplasm</location>
    </subcellularLocation>
    <subcellularLocation>
        <location evidence="2">Early endosome membrane</location>
    </subcellularLocation>
    <subcellularLocation>
        <location evidence="1">Nucleus</location>
    </subcellularLocation>
    <subcellularLocation>
        <location evidence="18">Postsynaptic density</location>
    </subcellularLocation>
    <subcellularLocation>
        <location evidence="5">Recycling endosome membrane</location>
    </subcellularLocation>
</comment>
<evidence type="ECO:0000256" key="3">
    <source>
        <dbReference type="ARBA" id="ARBA00004236"/>
    </source>
</evidence>
<dbReference type="EC" id="3.1.3.66" evidence="8"/>
<proteinExistence type="inferred from homology"/>
<keyword evidence="16" id="KW-0472">Membrane</keyword>
<comment type="pathway">
    <text evidence="6">Signal transduction; phosphatidylinositol signaling pathway.</text>
</comment>
<evidence type="ECO:0000256" key="20">
    <source>
        <dbReference type="ARBA" id="ARBA00051892"/>
    </source>
</evidence>
<dbReference type="InterPro" id="IPR035892">
    <property type="entry name" value="C2_domain_sf"/>
</dbReference>
<comment type="caution">
    <text evidence="27">The sequence shown here is derived from an EMBL/GenBank/DDBJ whole genome shotgun (WGS) entry which is preliminary data.</text>
</comment>
<evidence type="ECO:0000256" key="8">
    <source>
        <dbReference type="ARBA" id="ARBA00013037"/>
    </source>
</evidence>
<dbReference type="InterPro" id="IPR039034">
    <property type="entry name" value="INPP4"/>
</dbReference>
<name>Q4TEB4_TETNG</name>
<evidence type="ECO:0000256" key="15">
    <source>
        <dbReference type="ARBA" id="ARBA00023098"/>
    </source>
</evidence>
<dbReference type="GO" id="GO:0005634">
    <property type="term" value="C:nucleus"/>
    <property type="evidence" value="ECO:0007669"/>
    <property type="project" value="UniProtKB-SubCell"/>
</dbReference>
<evidence type="ECO:0000256" key="12">
    <source>
        <dbReference type="ARBA" id="ARBA00022753"/>
    </source>
</evidence>
<evidence type="ECO:0000256" key="21">
    <source>
        <dbReference type="ARBA" id="ARBA00065112"/>
    </source>
</evidence>
<dbReference type="UniPathway" id="UPA00944"/>
<organism evidence="27">
    <name type="scientific">Tetraodon nigroviridis</name>
    <name type="common">Spotted green pufferfish</name>
    <name type="synonym">Chelonodon nigroviridis</name>
    <dbReference type="NCBI Taxonomy" id="99883"/>
    <lineage>
        <taxon>Eukaryota</taxon>
        <taxon>Metazoa</taxon>
        <taxon>Chordata</taxon>
        <taxon>Craniata</taxon>
        <taxon>Vertebrata</taxon>
        <taxon>Euteleostomi</taxon>
        <taxon>Actinopterygii</taxon>
        <taxon>Neopterygii</taxon>
        <taxon>Teleostei</taxon>
        <taxon>Neoteleostei</taxon>
        <taxon>Acanthomorphata</taxon>
        <taxon>Eupercaria</taxon>
        <taxon>Tetraodontiformes</taxon>
        <taxon>Tetradontoidea</taxon>
        <taxon>Tetraodontidae</taxon>
        <taxon>Tetraodon</taxon>
    </lineage>
</organism>
<feature type="non-terminal residue" evidence="27">
    <location>
        <position position="1"/>
    </location>
</feature>
<evidence type="ECO:0000256" key="2">
    <source>
        <dbReference type="ARBA" id="ARBA00004146"/>
    </source>
</evidence>
<keyword evidence="13" id="KW-0378">Hydrolase</keyword>
<feature type="domain" description="C2" evidence="26">
    <location>
        <begin position="1"/>
        <end position="100"/>
    </location>
</feature>
<evidence type="ECO:0000256" key="9">
    <source>
        <dbReference type="ARBA" id="ARBA00022475"/>
    </source>
</evidence>
<dbReference type="AlphaFoldDB" id="Q4TEB4"/>
<keyword evidence="9" id="KW-1003">Cell membrane</keyword>
<dbReference type="GO" id="GO:0016316">
    <property type="term" value="F:phosphatidylinositol-3,4-bisphosphate 4-phosphatase activity"/>
    <property type="evidence" value="ECO:0007669"/>
    <property type="project" value="UniProtKB-EC"/>
</dbReference>
<keyword evidence="14" id="KW-0770">Synapse</keyword>
<evidence type="ECO:0000256" key="24">
    <source>
        <dbReference type="ARBA" id="ARBA00082036"/>
    </source>
</evidence>
<gene>
    <name evidence="27" type="ORF">GSTENG00002336001</name>
</gene>
<dbReference type="KEGG" id="tng:GSTEN00002336G001"/>
<evidence type="ECO:0000259" key="26">
    <source>
        <dbReference type="PROSITE" id="PS50004"/>
    </source>
</evidence>
<keyword evidence="12" id="KW-0967">Endosome</keyword>
<dbReference type="EMBL" id="CAAE01005514">
    <property type="protein sequence ID" value="CAF88768.1"/>
    <property type="molecule type" value="Genomic_DNA"/>
</dbReference>
<comment type="catalytic activity">
    <reaction evidence="19">
        <text>1D-myo-inositol 3,4-bisphosphate + H2O = 1D-myo-inositol 3-phosphate + phosphate</text>
        <dbReference type="Rhea" id="RHEA:43388"/>
        <dbReference type="ChEBI" id="CHEBI:15377"/>
        <dbReference type="ChEBI" id="CHEBI:43474"/>
        <dbReference type="ChEBI" id="CHEBI:58401"/>
        <dbReference type="ChEBI" id="CHEBI:83241"/>
    </reaction>
    <physiologicalReaction direction="left-to-right" evidence="19">
        <dbReference type="Rhea" id="RHEA:43389"/>
    </physiologicalReaction>
</comment>
<protein>
    <recommendedName>
        <fullName evidence="22">Inositol polyphosphate-4-phosphatase type I A</fullName>
        <ecNumber evidence="8">3.1.3.66</ecNumber>
    </recommendedName>
    <alternativeName>
        <fullName evidence="24">Inositol polyphosphate 4-phosphatase type I</fullName>
    </alternativeName>
    <alternativeName>
        <fullName evidence="23">Type I inositol 3,4-bisphosphate 4-phosphatase</fullName>
    </alternativeName>
</protein>
<feature type="compositionally biased region" description="Basic and acidic residues" evidence="25">
    <location>
        <begin position="140"/>
        <end position="152"/>
    </location>
</feature>
<evidence type="ECO:0000256" key="23">
    <source>
        <dbReference type="ARBA" id="ARBA00080875"/>
    </source>
</evidence>
<evidence type="ECO:0000256" key="18">
    <source>
        <dbReference type="ARBA" id="ARBA00034105"/>
    </source>
</evidence>
<comment type="similarity">
    <text evidence="7">Belongs to the inositol 3,4-bisphosphate 4-phosphatase family.</text>
</comment>
<keyword evidence="11" id="KW-0597">Phosphoprotein</keyword>
<evidence type="ECO:0000256" key="7">
    <source>
        <dbReference type="ARBA" id="ARBA00006306"/>
    </source>
</evidence>
<keyword evidence="10" id="KW-0963">Cytoplasm</keyword>
<evidence type="ECO:0000256" key="10">
    <source>
        <dbReference type="ARBA" id="ARBA00022490"/>
    </source>
</evidence>
<evidence type="ECO:0000256" key="19">
    <source>
        <dbReference type="ARBA" id="ARBA00051770"/>
    </source>
</evidence>
<dbReference type="GO" id="GO:0014069">
    <property type="term" value="C:postsynaptic density"/>
    <property type="evidence" value="ECO:0007669"/>
    <property type="project" value="UniProtKB-SubCell"/>
</dbReference>
<dbReference type="PROSITE" id="PS50004">
    <property type="entry name" value="C2"/>
    <property type="match status" value="1"/>
</dbReference>
<evidence type="ECO:0000256" key="4">
    <source>
        <dbReference type="ARBA" id="ARBA00004496"/>
    </source>
</evidence>
<evidence type="ECO:0000256" key="14">
    <source>
        <dbReference type="ARBA" id="ARBA00023018"/>
    </source>
</evidence>
<reference evidence="27" key="2">
    <citation type="submission" date="2004-02" db="EMBL/GenBank/DDBJ databases">
        <authorList>
            <consortium name="Genoscope"/>
            <consortium name="Whitehead Institute Centre for Genome Research"/>
        </authorList>
    </citation>
    <scope>NUCLEOTIDE SEQUENCE</scope>
</reference>
<keyword evidence="15" id="KW-0443">Lipid metabolism</keyword>